<keyword evidence="2 9" id="KW-0813">Transport</keyword>
<comment type="function">
    <text evidence="9">Part of the tripartite ATP-independent periplasmic (TRAP) transport system.</text>
</comment>
<keyword evidence="4 9" id="KW-0997">Cell inner membrane</keyword>
<evidence type="ECO:0000259" key="10">
    <source>
        <dbReference type="Pfam" id="PF04290"/>
    </source>
</evidence>
<evidence type="ECO:0000313" key="11">
    <source>
        <dbReference type="EMBL" id="AJE46803.1"/>
    </source>
</evidence>
<feature type="domain" description="Tripartite ATP-independent periplasmic transporters DctQ component" evidence="10">
    <location>
        <begin position="23"/>
        <end position="156"/>
    </location>
</feature>
<keyword evidence="12" id="KW-1185">Reference proteome</keyword>
<evidence type="ECO:0000256" key="5">
    <source>
        <dbReference type="ARBA" id="ARBA00022692"/>
    </source>
</evidence>
<comment type="subunit">
    <text evidence="9">The complex comprises the extracytoplasmic solute receptor protein and the two transmembrane proteins.</text>
</comment>
<dbReference type="Pfam" id="PF04290">
    <property type="entry name" value="DctQ"/>
    <property type="match status" value="1"/>
</dbReference>
<proteinExistence type="inferred from homology"/>
<evidence type="ECO:0000256" key="9">
    <source>
        <dbReference type="RuleBase" id="RU369079"/>
    </source>
</evidence>
<evidence type="ECO:0000256" key="8">
    <source>
        <dbReference type="ARBA" id="ARBA00038436"/>
    </source>
</evidence>
<keyword evidence="6 9" id="KW-1133">Transmembrane helix</keyword>
<evidence type="ECO:0000256" key="7">
    <source>
        <dbReference type="ARBA" id="ARBA00023136"/>
    </source>
</evidence>
<gene>
    <name evidence="11" type="ORF">P73_2088</name>
</gene>
<feature type="transmembrane region" description="Helical" evidence="9">
    <location>
        <begin position="128"/>
        <end position="149"/>
    </location>
</feature>
<feature type="transmembrane region" description="Helical" evidence="9">
    <location>
        <begin position="47"/>
        <end position="67"/>
    </location>
</feature>
<dbReference type="GO" id="GO:0015740">
    <property type="term" value="P:C4-dicarboxylate transport"/>
    <property type="evidence" value="ECO:0007669"/>
    <property type="project" value="TreeGrafter"/>
</dbReference>
<feature type="transmembrane region" description="Helical" evidence="9">
    <location>
        <begin position="87"/>
        <end position="108"/>
    </location>
</feature>
<dbReference type="GO" id="GO:0022857">
    <property type="term" value="F:transmembrane transporter activity"/>
    <property type="evidence" value="ECO:0007669"/>
    <property type="project" value="UniProtKB-UniRule"/>
</dbReference>
<keyword evidence="7 9" id="KW-0472">Membrane</keyword>
<evidence type="ECO:0000256" key="1">
    <source>
        <dbReference type="ARBA" id="ARBA00004429"/>
    </source>
</evidence>
<dbReference type="InterPro" id="IPR055348">
    <property type="entry name" value="DctQ"/>
</dbReference>
<dbReference type="PANTHER" id="PTHR35011:SF10">
    <property type="entry name" value="TRAP TRANSPORTER SMALL PERMEASE PROTEIN"/>
    <property type="match status" value="1"/>
</dbReference>
<comment type="similarity">
    <text evidence="8 9">Belongs to the TRAP transporter small permease family.</text>
</comment>
<dbReference type="PANTHER" id="PTHR35011">
    <property type="entry name" value="2,3-DIKETO-L-GULONATE TRAP TRANSPORTER SMALL PERMEASE PROTEIN YIAM"/>
    <property type="match status" value="1"/>
</dbReference>
<dbReference type="RefSeq" id="WP_052453166.1">
    <property type="nucleotide sequence ID" value="NZ_CP004393.1"/>
</dbReference>
<dbReference type="KEGG" id="cid:P73_2088"/>
<evidence type="ECO:0000256" key="3">
    <source>
        <dbReference type="ARBA" id="ARBA00022475"/>
    </source>
</evidence>
<evidence type="ECO:0000256" key="6">
    <source>
        <dbReference type="ARBA" id="ARBA00022989"/>
    </source>
</evidence>
<protein>
    <recommendedName>
        <fullName evidence="9">TRAP transporter small permease protein</fullName>
    </recommendedName>
</protein>
<dbReference type="Proteomes" id="UP000031521">
    <property type="component" value="Chromosome"/>
</dbReference>
<accession>A0A0B5DTP6</accession>
<evidence type="ECO:0000256" key="4">
    <source>
        <dbReference type="ARBA" id="ARBA00022519"/>
    </source>
</evidence>
<reference evidence="11 12" key="1">
    <citation type="journal article" date="2014" name="Int. J. Syst. Evol. Microbiol.">
        <title>Celeribacter indicus sp. nov., a polycyclic aromatic hydrocarbon-degrading bacterium from deep-sea sediment and reclassification of Huaishuia halophila as Celeribacter halophilus comb. nov.</title>
        <authorList>
            <person name="Lai Q."/>
            <person name="Cao J."/>
            <person name="Yuan J."/>
            <person name="Li F."/>
            <person name="Shao Z."/>
        </authorList>
    </citation>
    <scope>NUCLEOTIDE SEQUENCE [LARGE SCALE GENOMIC DNA]</scope>
    <source>
        <strain evidence="11">P73</strain>
    </source>
</reference>
<dbReference type="EMBL" id="CP004393">
    <property type="protein sequence ID" value="AJE46803.1"/>
    <property type="molecule type" value="Genomic_DNA"/>
</dbReference>
<comment type="subcellular location">
    <subcellularLocation>
        <location evidence="1 9">Cell inner membrane</location>
        <topology evidence="1 9">Multi-pass membrane protein</topology>
    </subcellularLocation>
</comment>
<dbReference type="AlphaFoldDB" id="A0A0B5DTP6"/>
<dbReference type="InterPro" id="IPR007387">
    <property type="entry name" value="TRAP_DctQ"/>
</dbReference>
<evidence type="ECO:0000313" key="12">
    <source>
        <dbReference type="Proteomes" id="UP000031521"/>
    </source>
</evidence>
<keyword evidence="5 9" id="KW-0812">Transmembrane</keyword>
<dbReference type="STRING" id="1208324.P73_2088"/>
<sequence>MTKAANAISRLAVAIAGVGIVLMLVLVVADVVLRATFNMAIPGNDTIVASYLMVAAIFLPLALLQMLDENIAVEALYDRCPAVLRDVFDLLAHVLTLAFYLILGWVYAEVAVEAFAVKEFVTGTWNVPIWPARVFMPAGLFLGAFAAAVKAVQAARYMRAGAPPPPHDTPGAF</sequence>
<organism evidence="11 12">
    <name type="scientific">Celeribacter indicus</name>
    <dbReference type="NCBI Taxonomy" id="1208324"/>
    <lineage>
        <taxon>Bacteria</taxon>
        <taxon>Pseudomonadati</taxon>
        <taxon>Pseudomonadota</taxon>
        <taxon>Alphaproteobacteria</taxon>
        <taxon>Rhodobacterales</taxon>
        <taxon>Roseobacteraceae</taxon>
        <taxon>Celeribacter</taxon>
    </lineage>
</organism>
<feature type="transmembrane region" description="Helical" evidence="9">
    <location>
        <begin position="12"/>
        <end position="35"/>
    </location>
</feature>
<dbReference type="HOGENOM" id="CLU_086356_8_3_5"/>
<evidence type="ECO:0000256" key="2">
    <source>
        <dbReference type="ARBA" id="ARBA00022448"/>
    </source>
</evidence>
<dbReference type="GO" id="GO:0005886">
    <property type="term" value="C:plasma membrane"/>
    <property type="evidence" value="ECO:0007669"/>
    <property type="project" value="UniProtKB-SubCell"/>
</dbReference>
<dbReference type="OrthoDB" id="4250245at2"/>
<keyword evidence="3" id="KW-1003">Cell membrane</keyword>
<name>A0A0B5DTP6_9RHOB</name>